<feature type="compositionally biased region" description="Basic and acidic residues" evidence="2">
    <location>
        <begin position="562"/>
        <end position="585"/>
    </location>
</feature>
<keyword evidence="5" id="KW-1185">Reference proteome</keyword>
<dbReference type="PROSITE" id="PS50195">
    <property type="entry name" value="PX"/>
    <property type="match status" value="1"/>
</dbReference>
<evidence type="ECO:0000259" key="3">
    <source>
        <dbReference type="PROSITE" id="PS50195"/>
    </source>
</evidence>
<dbReference type="Gene3D" id="3.30.1520.10">
    <property type="entry name" value="Phox-like domain"/>
    <property type="match status" value="1"/>
</dbReference>
<feature type="compositionally biased region" description="Acidic residues" evidence="2">
    <location>
        <begin position="618"/>
        <end position="630"/>
    </location>
</feature>
<name>A0AAD1U119_EUPCR</name>
<dbReference type="EMBL" id="CAMPGE010001247">
    <property type="protein sequence ID" value="CAI2360025.1"/>
    <property type="molecule type" value="Genomic_DNA"/>
</dbReference>
<feature type="region of interest" description="Disordered" evidence="2">
    <location>
        <begin position="1"/>
        <end position="24"/>
    </location>
</feature>
<evidence type="ECO:0000256" key="1">
    <source>
        <dbReference type="SAM" id="Coils"/>
    </source>
</evidence>
<accession>A0AAD1U119</accession>
<sequence>MDNSNPEPHDQHDDHEEQRKKKQEFIQKEILDKRYDRIDFASYMYECKEDGTNIDNWKLEELMDIVQDFKGIHKPLENSQELEHSQELEPLEIQEDQDYMPEEPSSPEMPEVEPVIKQTKKEISELSYFKKSELKVCVYDGLIKKGGFLQFSFISYKVTLEPLEYFVRRREEDFQALRKYLVKKYPSQVIPPLIIPSTKKKEDEILKKEKYFTKFLTNVIRNRNLRGCMFLQEFLTIRDDKEFKAQKKLREKEKEPTLLSQQFTATGEVDATPQKDVWKFSSKMPEFINNYTAINKNIQEASLAFSEKTAELADIVYDLSKYYEGLGIMYNNMEIKNMYQIHKFMSDVMTCWGDTYTEQSILMRTQFSKFFTYHCHEAGPMRDLLKKRLNYKEDYARAEIRLNEKKERLFKSQDFEKWQLDSEGIAKLAQLKTNEEMAKKHMLSKETKAVDEKRNLLHYFSNQVKEQTTDIMDNNYTDLCVHLIDYACDQKKIYSKGIGNWNALFEHFNGLDLDIYDDEAEPKDAPAKNQSQDEKSESPKKTKELKIDPYIEEEKNDESYSEEGHPNQDHHDQSLEKSGELEGIDHPSLAKPDLKQPKPSKDIAAPKKEADDGKGVDIEDEYDMANPFDE</sequence>
<feature type="compositionally biased region" description="Basic and acidic residues" evidence="2">
    <location>
        <begin position="7"/>
        <end position="24"/>
    </location>
</feature>
<feature type="compositionally biased region" description="Basic and acidic residues" evidence="2">
    <location>
        <begin position="522"/>
        <end position="553"/>
    </location>
</feature>
<dbReference type="GO" id="GO:0035091">
    <property type="term" value="F:phosphatidylinositol binding"/>
    <property type="evidence" value="ECO:0007669"/>
    <property type="project" value="InterPro"/>
</dbReference>
<evidence type="ECO:0000313" key="5">
    <source>
        <dbReference type="Proteomes" id="UP001295684"/>
    </source>
</evidence>
<keyword evidence="1" id="KW-0175">Coiled coil</keyword>
<feature type="region of interest" description="Disordered" evidence="2">
    <location>
        <begin position="521"/>
        <end position="630"/>
    </location>
</feature>
<dbReference type="PANTHER" id="PTHR10555">
    <property type="entry name" value="SORTING NEXIN"/>
    <property type="match status" value="1"/>
</dbReference>
<organism evidence="4 5">
    <name type="scientific">Euplotes crassus</name>
    <dbReference type="NCBI Taxonomy" id="5936"/>
    <lineage>
        <taxon>Eukaryota</taxon>
        <taxon>Sar</taxon>
        <taxon>Alveolata</taxon>
        <taxon>Ciliophora</taxon>
        <taxon>Intramacronucleata</taxon>
        <taxon>Spirotrichea</taxon>
        <taxon>Hypotrichia</taxon>
        <taxon>Euplotida</taxon>
        <taxon>Euplotidae</taxon>
        <taxon>Moneuplotes</taxon>
    </lineage>
</organism>
<reference evidence="4" key="1">
    <citation type="submission" date="2023-07" db="EMBL/GenBank/DDBJ databases">
        <authorList>
            <consortium name="AG Swart"/>
            <person name="Singh M."/>
            <person name="Singh A."/>
            <person name="Seah K."/>
            <person name="Emmerich C."/>
        </authorList>
    </citation>
    <scope>NUCLEOTIDE SEQUENCE</scope>
    <source>
        <strain evidence="4">DP1</strain>
    </source>
</reference>
<dbReference type="InterPro" id="IPR001683">
    <property type="entry name" value="PX_dom"/>
</dbReference>
<protein>
    <recommendedName>
        <fullName evidence="3">PX domain-containing protein</fullName>
    </recommendedName>
</protein>
<evidence type="ECO:0000256" key="2">
    <source>
        <dbReference type="SAM" id="MobiDB-lite"/>
    </source>
</evidence>
<dbReference type="AlphaFoldDB" id="A0AAD1U119"/>
<dbReference type="Pfam" id="PF00787">
    <property type="entry name" value="PX"/>
    <property type="match status" value="1"/>
</dbReference>
<feature type="domain" description="PX" evidence="3">
    <location>
        <begin position="132"/>
        <end position="242"/>
    </location>
</feature>
<dbReference type="PANTHER" id="PTHR10555:SF170">
    <property type="entry name" value="FI18122P1"/>
    <property type="match status" value="1"/>
</dbReference>
<evidence type="ECO:0000313" key="4">
    <source>
        <dbReference type="EMBL" id="CAI2360025.1"/>
    </source>
</evidence>
<dbReference type="GO" id="GO:0005768">
    <property type="term" value="C:endosome"/>
    <property type="evidence" value="ECO:0007669"/>
    <property type="project" value="TreeGrafter"/>
</dbReference>
<dbReference type="SUPFAM" id="SSF64268">
    <property type="entry name" value="PX domain"/>
    <property type="match status" value="1"/>
</dbReference>
<dbReference type="Proteomes" id="UP001295684">
    <property type="component" value="Unassembled WGS sequence"/>
</dbReference>
<proteinExistence type="predicted"/>
<gene>
    <name evidence="4" type="ORF">ECRASSUSDP1_LOCUS1320</name>
</gene>
<feature type="coiled-coil region" evidence="1">
    <location>
        <begin position="381"/>
        <end position="408"/>
    </location>
</feature>
<comment type="caution">
    <text evidence="4">The sequence shown here is derived from an EMBL/GenBank/DDBJ whole genome shotgun (WGS) entry which is preliminary data.</text>
</comment>
<feature type="compositionally biased region" description="Basic and acidic residues" evidence="2">
    <location>
        <begin position="592"/>
        <end position="617"/>
    </location>
</feature>
<dbReference type="InterPro" id="IPR036871">
    <property type="entry name" value="PX_dom_sf"/>
</dbReference>